<evidence type="ECO:0000256" key="2">
    <source>
        <dbReference type="ARBA" id="ARBA00022512"/>
    </source>
</evidence>
<dbReference type="GO" id="GO:0007155">
    <property type="term" value="P:cell adhesion"/>
    <property type="evidence" value="ECO:0007669"/>
    <property type="project" value="InterPro"/>
</dbReference>
<feature type="region of interest" description="Disordered" evidence="6">
    <location>
        <begin position="495"/>
        <end position="679"/>
    </location>
</feature>
<evidence type="ECO:0000256" key="1">
    <source>
        <dbReference type="ARBA" id="ARBA00004168"/>
    </source>
</evidence>
<feature type="region of interest" description="Disordered" evidence="6">
    <location>
        <begin position="38"/>
        <end position="60"/>
    </location>
</feature>
<reference evidence="9 10" key="1">
    <citation type="submission" date="2020-07" db="EMBL/GenBank/DDBJ databases">
        <title>Description of Limosilactobacillus balticus sp. nov., Limosilactobacillus agrestis sp. nov., Limosilactobacillus albertensis sp. nov., Limosilactobacillus rudii sp. nov., Limosilactobacillus fastidiosus sp. nov., five novel Limosilactobacillus species isolated from the vertebrate gastrointestinal tract, and proposal of 6 subspecies of Limosilactobacillus reuteri adapted to the gastrointestinal tract of specific vertebrate hosts.</title>
        <authorList>
            <person name="Li F."/>
            <person name="Cheng C."/>
            <person name="Zheng J."/>
            <person name="Quevedo R.M."/>
            <person name="Li J."/>
            <person name="Roos S."/>
            <person name="Gaenzle M.G."/>
            <person name="Walter J."/>
        </authorList>
    </citation>
    <scope>NUCLEOTIDE SEQUENCE [LARGE SCALE GENOMIC DNA]</scope>
    <source>
        <strain evidence="9 10">Lr3000</strain>
    </source>
</reference>
<dbReference type="EMBL" id="JACIVD010000078">
    <property type="protein sequence ID" value="MBB1124594.1"/>
    <property type="molecule type" value="Genomic_DNA"/>
</dbReference>
<comment type="caution">
    <text evidence="9">The sequence shown here is derived from an EMBL/GenBank/DDBJ whole genome shotgun (WGS) entry which is preliminary data.</text>
</comment>
<accession>A0A839H486</accession>
<evidence type="ECO:0000259" key="8">
    <source>
        <dbReference type="Pfam" id="PF17961"/>
    </source>
</evidence>
<keyword evidence="5" id="KW-0572">Peptidoglycan-anchor</keyword>
<dbReference type="SUPFAM" id="SSF49401">
    <property type="entry name" value="Bacterial adhesins"/>
    <property type="match status" value="2"/>
</dbReference>
<protein>
    <submittedName>
        <fullName evidence="9">Fibrinogen-binding adhesin SdrG C-terminal domain-containing protein</fullName>
    </submittedName>
</protein>
<evidence type="ECO:0000256" key="3">
    <source>
        <dbReference type="ARBA" id="ARBA00022525"/>
    </source>
</evidence>
<dbReference type="InterPro" id="IPR008966">
    <property type="entry name" value="Adhesion_dom_sf"/>
</dbReference>
<feature type="compositionally biased region" description="Polar residues" evidence="6">
    <location>
        <begin position="610"/>
        <end position="624"/>
    </location>
</feature>
<keyword evidence="3" id="KW-0964">Secreted</keyword>
<evidence type="ECO:0000313" key="10">
    <source>
        <dbReference type="Proteomes" id="UP000547628"/>
    </source>
</evidence>
<dbReference type="Gene3D" id="2.60.40.1290">
    <property type="match status" value="1"/>
</dbReference>
<feature type="compositionally biased region" description="Acidic residues" evidence="6">
    <location>
        <begin position="508"/>
        <end position="524"/>
    </location>
</feature>
<feature type="compositionally biased region" description="Low complexity" evidence="6">
    <location>
        <begin position="595"/>
        <end position="608"/>
    </location>
</feature>
<feature type="compositionally biased region" description="Acidic residues" evidence="6">
    <location>
        <begin position="557"/>
        <end position="566"/>
    </location>
</feature>
<dbReference type="Gene3D" id="2.60.40.1280">
    <property type="match status" value="1"/>
</dbReference>
<name>A0A839H486_9LACO</name>
<dbReference type="Pfam" id="PF10425">
    <property type="entry name" value="SdrG_C_C"/>
    <property type="match status" value="1"/>
</dbReference>
<feature type="domain" description="Fibrinogen-binding" evidence="7">
    <location>
        <begin position="219"/>
        <end position="377"/>
    </location>
</feature>
<feature type="domain" description="SDR-like Ig" evidence="8">
    <location>
        <begin position="92"/>
        <end position="191"/>
    </location>
</feature>
<evidence type="ECO:0000313" key="9">
    <source>
        <dbReference type="EMBL" id="MBB1124594.1"/>
    </source>
</evidence>
<evidence type="ECO:0000259" key="7">
    <source>
        <dbReference type="Pfam" id="PF10425"/>
    </source>
</evidence>
<dbReference type="Proteomes" id="UP000547628">
    <property type="component" value="Unassembled WGS sequence"/>
</dbReference>
<evidence type="ECO:0000256" key="5">
    <source>
        <dbReference type="ARBA" id="ARBA00023088"/>
    </source>
</evidence>
<dbReference type="InterPro" id="IPR011266">
    <property type="entry name" value="Adhesin_Fg-bd_dom_2"/>
</dbReference>
<organism evidence="9 10">
    <name type="scientific">Limosilactobacillus albertensis</name>
    <dbReference type="NCBI Taxonomy" id="2759752"/>
    <lineage>
        <taxon>Bacteria</taxon>
        <taxon>Bacillati</taxon>
        <taxon>Bacillota</taxon>
        <taxon>Bacilli</taxon>
        <taxon>Lactobacillales</taxon>
        <taxon>Lactobacillaceae</taxon>
        <taxon>Limosilactobacillus</taxon>
    </lineage>
</organism>
<dbReference type="InterPro" id="IPR041171">
    <property type="entry name" value="SDR_Ig"/>
</dbReference>
<proteinExistence type="predicted"/>
<evidence type="ECO:0000256" key="6">
    <source>
        <dbReference type="SAM" id="MobiDB-lite"/>
    </source>
</evidence>
<sequence length="679" mass="75867">MDNYQAMNFYYGLLNLRAGFFRANLCEVLMLVAQSVPDEDQQPETAYQPTEEESQQKNQVTPDQLEFGSFYEDGHILHNVKTDTQADFFLDPTREDTVKWHTSFTVAKDVRPADQFVVQLSPNLIIAPNGHPQKPIPDFTDQNGVVIAMGEYYPEKHQLVYTFTNYVTEHRQIIGELTGELAVDPLTTPENKFGLGCFISIDDYRKDFTIDVDYPDLDNDMFLGISSRMMQFDQDQHIFTDLIYVNPAQKDLNHAYIIFNTSDLVEDLSNAIVKPSTMRIEIYRNSRDLKLPQSYGVNLQRLREITNRFPVVEGDHLVETPLTMSFADNKMRLNFAADNTNDSYIIKVIGQYNDELNGAVRLRARLFGVDQQNVYMSNSTAAMADGIPMQATGHAVPKAGVKTADSVANDMSADAEMDELATNVPRESPEVVAMEEQNIDIPVDLDETDTNTEPAMDEPSVEEDVVEESSEIETAENHDAAISQDLDDTISGMASEEMPTDSEVQDHDAEDEMTTDDMPMESEPAESMAMSEQEETTADSSAYIVSFTDSAMSSDKEIEDSTEDSESAQPVVMQDTVGGDELSIALSAPEQETVSSEADSPASAEPDSLTARTSEQPTAAQSTEPALEEIVTAEQQVEETQEETSTAPLPMPGRRPPRRHGRFQNNGRLNHSLRHLRRF</sequence>
<keyword evidence="2" id="KW-0134">Cell wall</keyword>
<dbReference type="Pfam" id="PF17961">
    <property type="entry name" value="Big_8"/>
    <property type="match status" value="1"/>
</dbReference>
<keyword evidence="4" id="KW-0732">Signal</keyword>
<dbReference type="RefSeq" id="WP_182603443.1">
    <property type="nucleotide sequence ID" value="NZ_JACIVD010000078.1"/>
</dbReference>
<comment type="subcellular location">
    <subcellularLocation>
        <location evidence="1">Secreted</location>
        <location evidence="1">Cell wall</location>
        <topology evidence="1">Peptidoglycan-anchor</topology>
    </subcellularLocation>
</comment>
<evidence type="ECO:0000256" key="4">
    <source>
        <dbReference type="ARBA" id="ARBA00022729"/>
    </source>
</evidence>
<dbReference type="AlphaFoldDB" id="A0A839H486"/>
<gene>
    <name evidence="9" type="ORF">H5S41_11700</name>
</gene>
<dbReference type="InterPro" id="IPR011252">
    <property type="entry name" value="Fibrogen-bd_dom1"/>
</dbReference>